<sequence length="460" mass="52497">MRSLKLLYYYLKQRYTKGFIFLVMILVLYAIFVNTELHINTYSSNSFTLSNYFYVYYLSFLLLFYVIFGLRMTISEINFILTSQERADYILFLKGFADSLFLIFLLLYPSIFFTRSIIDILNTALLCLFLSYLSTLLLTYENSLRYIIGLLIVGYTITTSFVYPLISPVQAITNSSIYYTIGLCILLGSVLATIPKSSMRIYSNAYGLSVNYSITRLGKKERIESIRELPKNILGLLFYTSVYGGFVMRYNWGGTSTYAYVRRNVLLILLPLSFIVAAVLVVFRNSSSVINVIPLYVIIMYSIYSSTTIQSERLWINFVNVDYVTYIRNRMYVRLLLSWITLLPPSIALLISSQISISIVILSIPLLVCPLGWISASYSRLPQARETNVESSPARIGVRASISLWSMIILAVIEIVIGLISILGSIVLAVINLACFMVLMYFKPEIWIGVVERLVNNGYV</sequence>
<dbReference type="DNASU" id="3474571"/>
<keyword evidence="1" id="KW-0812">Transmembrane</keyword>
<feature type="transmembrane region" description="Helical" evidence="1">
    <location>
        <begin position="91"/>
        <end position="111"/>
    </location>
</feature>
<evidence type="ECO:0000313" key="3">
    <source>
        <dbReference type="EMBL" id="ALU31033.1"/>
    </source>
</evidence>
<dbReference type="EMBL" id="CP013694">
    <property type="protein sequence ID" value="ALU30315.1"/>
    <property type="molecule type" value="Genomic_DNA"/>
</dbReference>
<feature type="transmembrane region" description="Helical" evidence="1">
    <location>
        <begin position="290"/>
        <end position="311"/>
    </location>
</feature>
<dbReference type="Proteomes" id="UP000065473">
    <property type="component" value="Chromosome"/>
</dbReference>
<feature type="transmembrane region" description="Helical" evidence="1">
    <location>
        <begin position="232"/>
        <end position="252"/>
    </location>
</feature>
<feature type="transmembrane region" description="Helical" evidence="1">
    <location>
        <begin position="357"/>
        <end position="376"/>
    </location>
</feature>
<gene>
    <name evidence="2" type="ORF">ATY89_10425</name>
    <name evidence="3" type="ORF">ATZ20_01980</name>
</gene>
<accession>A0A0U3FJ46</accession>
<feature type="transmembrane region" description="Helical" evidence="1">
    <location>
        <begin position="331"/>
        <end position="350"/>
    </location>
</feature>
<dbReference type="RefSeq" id="WP_011278351.1">
    <property type="nucleotide sequence ID" value="NZ_CP020364.1"/>
</dbReference>
<dbReference type="EMBL" id="CP013695">
    <property type="protein sequence ID" value="ALU31033.1"/>
    <property type="molecule type" value="Genomic_DNA"/>
</dbReference>
<keyword evidence="1" id="KW-0472">Membrane</keyword>
<dbReference type="STRING" id="1435377.SUSAZ_07250"/>
<feature type="transmembrane region" description="Helical" evidence="1">
    <location>
        <begin position="52"/>
        <end position="70"/>
    </location>
</feature>
<feature type="transmembrane region" description="Helical" evidence="1">
    <location>
        <begin position="15"/>
        <end position="32"/>
    </location>
</feature>
<evidence type="ECO:0000256" key="1">
    <source>
        <dbReference type="SAM" id="Phobius"/>
    </source>
</evidence>
<protein>
    <submittedName>
        <fullName evidence="2">Uncharacterized protein</fullName>
    </submittedName>
</protein>
<dbReference type="OrthoDB" id="37825at2157"/>
<feature type="transmembrane region" description="Helical" evidence="1">
    <location>
        <begin position="117"/>
        <end position="139"/>
    </location>
</feature>
<evidence type="ECO:0000313" key="2">
    <source>
        <dbReference type="EMBL" id="ALU30315.1"/>
    </source>
</evidence>
<dbReference type="PaxDb" id="1435377-SUSAZ_07250"/>
<feature type="transmembrane region" description="Helical" evidence="1">
    <location>
        <begin position="177"/>
        <end position="194"/>
    </location>
</feature>
<dbReference type="OMA" id="YRMAART"/>
<feature type="transmembrane region" description="Helical" evidence="1">
    <location>
        <begin position="146"/>
        <end position="165"/>
    </location>
</feature>
<evidence type="ECO:0000313" key="4">
    <source>
        <dbReference type="Proteomes" id="UP000060043"/>
    </source>
</evidence>
<keyword evidence="1" id="KW-1133">Transmembrane helix</keyword>
<dbReference type="Proteomes" id="UP000060043">
    <property type="component" value="Chromosome"/>
</dbReference>
<evidence type="ECO:0000313" key="5">
    <source>
        <dbReference type="Proteomes" id="UP000065473"/>
    </source>
</evidence>
<feature type="transmembrane region" description="Helical" evidence="1">
    <location>
        <begin position="264"/>
        <end position="283"/>
    </location>
</feature>
<reference evidence="4 5" key="1">
    <citation type="submission" date="2015-12" db="EMBL/GenBank/DDBJ databases">
        <title>A stable core within a dynamic pangenome in Sulfolobus acidocaldarius.</title>
        <authorList>
            <person name="Anderson R."/>
            <person name="Kouris A."/>
            <person name="Seward C."/>
            <person name="Campbell K."/>
            <person name="Whitaker R."/>
        </authorList>
    </citation>
    <scope>NUCLEOTIDE SEQUENCE [LARGE SCALE GENOMIC DNA]</scope>
    <source>
        <strain evidence="2 5">GG12-C01-09</strain>
        <strain evidence="3 4">NG05B_CO5_07</strain>
    </source>
</reference>
<dbReference type="GeneID" id="24892328"/>
<feature type="transmembrane region" description="Helical" evidence="1">
    <location>
        <begin position="420"/>
        <end position="442"/>
    </location>
</feature>
<proteinExistence type="predicted"/>
<organism evidence="2 5">
    <name type="scientific">Sulfolobus acidocaldarius</name>
    <dbReference type="NCBI Taxonomy" id="2285"/>
    <lineage>
        <taxon>Archaea</taxon>
        <taxon>Thermoproteota</taxon>
        <taxon>Thermoprotei</taxon>
        <taxon>Sulfolobales</taxon>
        <taxon>Sulfolobaceae</taxon>
        <taxon>Sulfolobus</taxon>
    </lineage>
</organism>
<dbReference type="AlphaFoldDB" id="A0A0U3FJ46"/>
<feature type="transmembrane region" description="Helical" evidence="1">
    <location>
        <begin position="396"/>
        <end position="413"/>
    </location>
</feature>
<name>A0A0U3FJ46_9CREN</name>